<name>A0A6G0ZCF7_APHCR</name>
<dbReference type="EMBL" id="VUJU01000748">
    <property type="protein sequence ID" value="KAF0768564.1"/>
    <property type="molecule type" value="Genomic_DNA"/>
</dbReference>
<organism evidence="1 2">
    <name type="scientific">Aphis craccivora</name>
    <name type="common">Cowpea aphid</name>
    <dbReference type="NCBI Taxonomy" id="307492"/>
    <lineage>
        <taxon>Eukaryota</taxon>
        <taxon>Metazoa</taxon>
        <taxon>Ecdysozoa</taxon>
        <taxon>Arthropoda</taxon>
        <taxon>Hexapoda</taxon>
        <taxon>Insecta</taxon>
        <taxon>Pterygota</taxon>
        <taxon>Neoptera</taxon>
        <taxon>Paraneoptera</taxon>
        <taxon>Hemiptera</taxon>
        <taxon>Sternorrhyncha</taxon>
        <taxon>Aphidomorpha</taxon>
        <taxon>Aphidoidea</taxon>
        <taxon>Aphididae</taxon>
        <taxon>Aphidini</taxon>
        <taxon>Aphis</taxon>
        <taxon>Aphis</taxon>
    </lineage>
</organism>
<protein>
    <submittedName>
        <fullName evidence="1">Uncharacterized protein</fullName>
    </submittedName>
</protein>
<reference evidence="1 2" key="1">
    <citation type="submission" date="2019-08" db="EMBL/GenBank/DDBJ databases">
        <title>Whole genome of Aphis craccivora.</title>
        <authorList>
            <person name="Voronova N.V."/>
            <person name="Shulinski R.S."/>
            <person name="Bandarenka Y.V."/>
            <person name="Zhorov D.G."/>
            <person name="Warner D."/>
        </authorList>
    </citation>
    <scope>NUCLEOTIDE SEQUENCE [LARGE SCALE GENOMIC DNA]</scope>
    <source>
        <strain evidence="1">180601</strain>
        <tissue evidence="1">Whole Body</tissue>
    </source>
</reference>
<proteinExistence type="predicted"/>
<gene>
    <name evidence="1" type="ORF">FWK35_00001555</name>
</gene>
<dbReference type="InterPro" id="IPR032675">
    <property type="entry name" value="LRR_dom_sf"/>
</dbReference>
<dbReference type="SUPFAM" id="SSF52047">
    <property type="entry name" value="RNI-like"/>
    <property type="match status" value="1"/>
</dbReference>
<evidence type="ECO:0000313" key="2">
    <source>
        <dbReference type="Proteomes" id="UP000478052"/>
    </source>
</evidence>
<accession>A0A6G0ZCF7</accession>
<dbReference type="Gene3D" id="3.80.10.10">
    <property type="entry name" value="Ribonuclease Inhibitor"/>
    <property type="match status" value="1"/>
</dbReference>
<dbReference type="AlphaFoldDB" id="A0A6G0ZCF7"/>
<dbReference type="OrthoDB" id="27842at2759"/>
<dbReference type="Proteomes" id="UP000478052">
    <property type="component" value="Unassembled WGS sequence"/>
</dbReference>
<keyword evidence="2" id="KW-1185">Reference proteome</keyword>
<comment type="caution">
    <text evidence="1">The sequence shown here is derived from an EMBL/GenBank/DDBJ whole genome shotgun (WGS) entry which is preliminary data.</text>
</comment>
<sequence length="297" mass="34677">MHEVLDIYTKSLLPFFSFRIWDLGIKLEVIEYDEDDAEGPTNQICWDWVDTIWPLLAPKVIYLEFYESLIKDEILFTLLNISQQLKVLKIYHVDYSPKKILYKVNRLQSLEELELHFFLPLNPDEEIKVLGIIPKTLRKLCVKSVLKECEFVIKDLINVIKFCSSHLESLELFDVSWSYEIMESIVNLNMKLKKFGLHMVDRMDYRRAPEIILLLLKTKWPLVDLKLCADCFTYEHVFAITNTFKDLEKLSVSGLSERAFETMAGIDGSSFEALSKLTNSISSLTKLKSLYIGVERK</sequence>
<evidence type="ECO:0000313" key="1">
    <source>
        <dbReference type="EMBL" id="KAF0768564.1"/>
    </source>
</evidence>